<dbReference type="Gene3D" id="3.30.450.40">
    <property type="match status" value="1"/>
</dbReference>
<dbReference type="RefSeq" id="WP_073384272.1">
    <property type="nucleotide sequence ID" value="NZ_FQZK01000040.1"/>
</dbReference>
<name>A0A1M6W5H2_9ACTN</name>
<accession>A0A1M6W5H2</accession>
<dbReference type="Pfam" id="PF01614">
    <property type="entry name" value="IclR_C"/>
    <property type="match status" value="1"/>
</dbReference>
<evidence type="ECO:0000256" key="2">
    <source>
        <dbReference type="ARBA" id="ARBA00023125"/>
    </source>
</evidence>
<feature type="domain" description="IclR-ED" evidence="5">
    <location>
        <begin position="80"/>
        <end position="258"/>
    </location>
</feature>
<evidence type="ECO:0000313" key="6">
    <source>
        <dbReference type="EMBL" id="SHK88735.1"/>
    </source>
</evidence>
<dbReference type="InterPro" id="IPR036388">
    <property type="entry name" value="WH-like_DNA-bd_sf"/>
</dbReference>
<dbReference type="EMBL" id="FQZK01000040">
    <property type="protein sequence ID" value="SHK88735.1"/>
    <property type="molecule type" value="Genomic_DNA"/>
</dbReference>
<evidence type="ECO:0000259" key="5">
    <source>
        <dbReference type="PROSITE" id="PS51078"/>
    </source>
</evidence>
<dbReference type="SUPFAM" id="SSF55781">
    <property type="entry name" value="GAF domain-like"/>
    <property type="match status" value="1"/>
</dbReference>
<keyword evidence="7" id="KW-1185">Reference proteome</keyword>
<dbReference type="SMART" id="SM00346">
    <property type="entry name" value="HTH_ICLR"/>
    <property type="match status" value="1"/>
</dbReference>
<keyword evidence="2" id="KW-0238">DNA-binding</keyword>
<feature type="domain" description="HTH iclR-type" evidence="4">
    <location>
        <begin position="17"/>
        <end position="79"/>
    </location>
</feature>
<organism evidence="6 7">
    <name type="scientific">Nocardiopsis flavescens</name>
    <dbReference type="NCBI Taxonomy" id="758803"/>
    <lineage>
        <taxon>Bacteria</taxon>
        <taxon>Bacillati</taxon>
        <taxon>Actinomycetota</taxon>
        <taxon>Actinomycetes</taxon>
        <taxon>Streptosporangiales</taxon>
        <taxon>Nocardiopsidaceae</taxon>
        <taxon>Nocardiopsis</taxon>
    </lineage>
</organism>
<evidence type="ECO:0000256" key="1">
    <source>
        <dbReference type="ARBA" id="ARBA00023015"/>
    </source>
</evidence>
<dbReference type="PROSITE" id="PS51077">
    <property type="entry name" value="HTH_ICLR"/>
    <property type="match status" value="1"/>
</dbReference>
<dbReference type="PANTHER" id="PTHR30136">
    <property type="entry name" value="HELIX-TURN-HELIX TRANSCRIPTIONAL REGULATOR, ICLR FAMILY"/>
    <property type="match status" value="1"/>
</dbReference>
<dbReference type="GO" id="GO:0003700">
    <property type="term" value="F:DNA-binding transcription factor activity"/>
    <property type="evidence" value="ECO:0007669"/>
    <property type="project" value="TreeGrafter"/>
</dbReference>
<sequence length="264" mass="27794">MKAETEGGAAAARAGEVRSVARAGLLLNAVVDEPGGRSLTELAAVTDLNISTVHRLLRTLCSEGLLCRDPVSERFLPGPLLMRLARRSLSSAGLPEAADALRGLVDATGETASLGVRRADEVVVLLSMPSLAPFRYDGQPGMRRPVWHSAMGLAVLAFAEAPPQEAARRWEDGGTAPAGAADRLRDELLTTQFRGHAVFDDPEAPGLRAVAVPVLTDGRVWTAVEVQGPAARLEGERLEAAAAALKRAALHLQDLPISLALSRA</sequence>
<dbReference type="InterPro" id="IPR036390">
    <property type="entry name" value="WH_DNA-bd_sf"/>
</dbReference>
<keyword evidence="1" id="KW-0805">Transcription regulation</keyword>
<dbReference type="PROSITE" id="PS51078">
    <property type="entry name" value="ICLR_ED"/>
    <property type="match status" value="1"/>
</dbReference>
<keyword evidence="3" id="KW-0804">Transcription</keyword>
<protein>
    <submittedName>
        <fullName evidence="6">IclR family transcriptional regulator, acetate operon repressor</fullName>
    </submittedName>
</protein>
<dbReference type="PANTHER" id="PTHR30136:SF35">
    <property type="entry name" value="HTH-TYPE TRANSCRIPTIONAL REGULATOR RV1719"/>
    <property type="match status" value="1"/>
</dbReference>
<dbReference type="AlphaFoldDB" id="A0A1M6W5H2"/>
<dbReference type="STRING" id="758803.SAMN05421803_1408"/>
<proteinExistence type="predicted"/>
<gene>
    <name evidence="6" type="ORF">SAMN05421803_1408</name>
</gene>
<dbReference type="GO" id="GO:0003677">
    <property type="term" value="F:DNA binding"/>
    <property type="evidence" value="ECO:0007669"/>
    <property type="project" value="UniProtKB-KW"/>
</dbReference>
<dbReference type="InterPro" id="IPR029016">
    <property type="entry name" value="GAF-like_dom_sf"/>
</dbReference>
<dbReference type="Proteomes" id="UP000184452">
    <property type="component" value="Unassembled WGS sequence"/>
</dbReference>
<dbReference type="OrthoDB" id="60629at2"/>
<dbReference type="Gene3D" id="1.10.10.10">
    <property type="entry name" value="Winged helix-like DNA-binding domain superfamily/Winged helix DNA-binding domain"/>
    <property type="match status" value="1"/>
</dbReference>
<evidence type="ECO:0000259" key="4">
    <source>
        <dbReference type="PROSITE" id="PS51077"/>
    </source>
</evidence>
<evidence type="ECO:0000313" key="7">
    <source>
        <dbReference type="Proteomes" id="UP000184452"/>
    </source>
</evidence>
<dbReference type="GO" id="GO:0045892">
    <property type="term" value="P:negative regulation of DNA-templated transcription"/>
    <property type="evidence" value="ECO:0007669"/>
    <property type="project" value="TreeGrafter"/>
</dbReference>
<dbReference type="InterPro" id="IPR005471">
    <property type="entry name" value="Tscrpt_reg_IclR_N"/>
</dbReference>
<dbReference type="InterPro" id="IPR050707">
    <property type="entry name" value="HTH_MetabolicPath_Reg"/>
</dbReference>
<dbReference type="InterPro" id="IPR014757">
    <property type="entry name" value="Tscrpt_reg_IclR_C"/>
</dbReference>
<reference evidence="6 7" key="1">
    <citation type="submission" date="2016-11" db="EMBL/GenBank/DDBJ databases">
        <authorList>
            <person name="Jaros S."/>
            <person name="Januszkiewicz K."/>
            <person name="Wedrychowicz H."/>
        </authorList>
    </citation>
    <scope>NUCLEOTIDE SEQUENCE [LARGE SCALE GENOMIC DNA]</scope>
    <source>
        <strain evidence="6 7">CGMCC 4.5723</strain>
    </source>
</reference>
<dbReference type="Pfam" id="PF09339">
    <property type="entry name" value="HTH_IclR"/>
    <property type="match status" value="1"/>
</dbReference>
<dbReference type="SUPFAM" id="SSF46785">
    <property type="entry name" value="Winged helix' DNA-binding domain"/>
    <property type="match status" value="1"/>
</dbReference>
<evidence type="ECO:0000256" key="3">
    <source>
        <dbReference type="ARBA" id="ARBA00023163"/>
    </source>
</evidence>